<reference evidence="5" key="1">
    <citation type="submission" date="2021-06" db="EMBL/GenBank/DDBJ databases">
        <authorList>
            <person name="Kallberg Y."/>
            <person name="Tangrot J."/>
            <person name="Rosling A."/>
        </authorList>
    </citation>
    <scope>NUCLEOTIDE SEQUENCE</scope>
    <source>
        <strain evidence="5">FL966</strain>
    </source>
</reference>
<evidence type="ECO:0000313" key="6">
    <source>
        <dbReference type="Proteomes" id="UP000789759"/>
    </source>
</evidence>
<dbReference type="Proteomes" id="UP000789759">
    <property type="component" value="Unassembled WGS sequence"/>
</dbReference>
<gene>
    <name evidence="5" type="ORF">CPELLU_LOCUS8049</name>
</gene>
<dbReference type="InterPro" id="IPR003656">
    <property type="entry name" value="Znf_BED"/>
</dbReference>
<evidence type="ECO:0000313" key="5">
    <source>
        <dbReference type="EMBL" id="CAG8623621.1"/>
    </source>
</evidence>
<evidence type="ECO:0000256" key="3">
    <source>
        <dbReference type="ARBA" id="ARBA00022833"/>
    </source>
</evidence>
<organism evidence="5 6">
    <name type="scientific">Cetraspora pellucida</name>
    <dbReference type="NCBI Taxonomy" id="1433469"/>
    <lineage>
        <taxon>Eukaryota</taxon>
        <taxon>Fungi</taxon>
        <taxon>Fungi incertae sedis</taxon>
        <taxon>Mucoromycota</taxon>
        <taxon>Glomeromycotina</taxon>
        <taxon>Glomeromycetes</taxon>
        <taxon>Diversisporales</taxon>
        <taxon>Gigasporaceae</taxon>
        <taxon>Cetraspora</taxon>
    </lineage>
</organism>
<feature type="domain" description="BED-type" evidence="4">
    <location>
        <begin position="9"/>
        <end position="49"/>
    </location>
</feature>
<keyword evidence="1" id="KW-0479">Metal-binding</keyword>
<comment type="caution">
    <text evidence="5">The sequence shown here is derived from an EMBL/GenBank/DDBJ whole genome shotgun (WGS) entry which is preliminary data.</text>
</comment>
<evidence type="ECO:0000259" key="4">
    <source>
        <dbReference type="Pfam" id="PF02892"/>
    </source>
</evidence>
<dbReference type="AlphaFoldDB" id="A0A9N9D1M0"/>
<keyword evidence="3" id="KW-0862">Zinc</keyword>
<dbReference type="Pfam" id="PF02892">
    <property type="entry name" value="zf-BED"/>
    <property type="match status" value="1"/>
</dbReference>
<dbReference type="SUPFAM" id="SSF57667">
    <property type="entry name" value="beta-beta-alpha zinc fingers"/>
    <property type="match status" value="1"/>
</dbReference>
<name>A0A9N9D1M0_9GLOM</name>
<proteinExistence type="predicted"/>
<sequence>MSEDNVHGVWNFFLNDKENNKTKCQLCPKEYNNSLNESTAKNHISQKHPQAWNT</sequence>
<evidence type="ECO:0000256" key="1">
    <source>
        <dbReference type="ARBA" id="ARBA00022723"/>
    </source>
</evidence>
<feature type="non-terminal residue" evidence="5">
    <location>
        <position position="54"/>
    </location>
</feature>
<dbReference type="EMBL" id="CAJVQA010005575">
    <property type="protein sequence ID" value="CAG8623621.1"/>
    <property type="molecule type" value="Genomic_DNA"/>
</dbReference>
<accession>A0A9N9D1M0</accession>
<evidence type="ECO:0000256" key="2">
    <source>
        <dbReference type="ARBA" id="ARBA00022771"/>
    </source>
</evidence>
<keyword evidence="6" id="KW-1185">Reference proteome</keyword>
<protein>
    <submittedName>
        <fullName evidence="5">14698_t:CDS:1</fullName>
    </submittedName>
</protein>
<keyword evidence="2" id="KW-0863">Zinc-finger</keyword>
<dbReference type="InterPro" id="IPR036236">
    <property type="entry name" value="Znf_C2H2_sf"/>
</dbReference>
<dbReference type="GO" id="GO:0003677">
    <property type="term" value="F:DNA binding"/>
    <property type="evidence" value="ECO:0007669"/>
    <property type="project" value="InterPro"/>
</dbReference>
<dbReference type="GO" id="GO:0008270">
    <property type="term" value="F:zinc ion binding"/>
    <property type="evidence" value="ECO:0007669"/>
    <property type="project" value="UniProtKB-KW"/>
</dbReference>
<dbReference type="OrthoDB" id="2374264at2759"/>